<dbReference type="Proteomes" id="UP001162156">
    <property type="component" value="Unassembled WGS sequence"/>
</dbReference>
<dbReference type="Gene3D" id="3.40.720.10">
    <property type="entry name" value="Alkaline Phosphatase, subunit A"/>
    <property type="match status" value="1"/>
</dbReference>
<organism evidence="1 2">
    <name type="scientific">Rhamnusium bicolor</name>
    <dbReference type="NCBI Taxonomy" id="1586634"/>
    <lineage>
        <taxon>Eukaryota</taxon>
        <taxon>Metazoa</taxon>
        <taxon>Ecdysozoa</taxon>
        <taxon>Arthropoda</taxon>
        <taxon>Hexapoda</taxon>
        <taxon>Insecta</taxon>
        <taxon>Pterygota</taxon>
        <taxon>Neoptera</taxon>
        <taxon>Endopterygota</taxon>
        <taxon>Coleoptera</taxon>
        <taxon>Polyphaga</taxon>
        <taxon>Cucujiformia</taxon>
        <taxon>Chrysomeloidea</taxon>
        <taxon>Cerambycidae</taxon>
        <taxon>Lepturinae</taxon>
        <taxon>Rhagiini</taxon>
        <taxon>Rhamnusium</taxon>
    </lineage>
</organism>
<dbReference type="EMBL" id="JANEYF010004469">
    <property type="protein sequence ID" value="KAJ8931099.1"/>
    <property type="molecule type" value="Genomic_DNA"/>
</dbReference>
<evidence type="ECO:0000313" key="2">
    <source>
        <dbReference type="Proteomes" id="UP001162156"/>
    </source>
</evidence>
<dbReference type="Pfam" id="PF02995">
    <property type="entry name" value="DUF229"/>
    <property type="match status" value="1"/>
</dbReference>
<dbReference type="InterPro" id="IPR004245">
    <property type="entry name" value="DUF229"/>
</dbReference>
<gene>
    <name evidence="1" type="ORF">NQ314_016035</name>
</gene>
<reference evidence="1" key="1">
    <citation type="journal article" date="2023" name="Insect Mol. Biol.">
        <title>Genome sequencing provides insights into the evolution of gene families encoding plant cell wall-degrading enzymes in longhorned beetles.</title>
        <authorList>
            <person name="Shin N.R."/>
            <person name="Okamura Y."/>
            <person name="Kirsch R."/>
            <person name="Pauchet Y."/>
        </authorList>
    </citation>
    <scope>NUCLEOTIDE SEQUENCE</scope>
    <source>
        <strain evidence="1">RBIC_L_NR</strain>
    </source>
</reference>
<comment type="caution">
    <text evidence="1">The sequence shown here is derived from an EMBL/GenBank/DDBJ whole genome shotgun (WGS) entry which is preliminary data.</text>
</comment>
<accession>A0AAV8WXA1</accession>
<dbReference type="InterPro" id="IPR017850">
    <property type="entry name" value="Alkaline_phosphatase_core_sf"/>
</dbReference>
<name>A0AAV8WXA1_9CUCU</name>
<dbReference type="SUPFAM" id="SSF53649">
    <property type="entry name" value="Alkaline phosphatase-like"/>
    <property type="match status" value="1"/>
</dbReference>
<feature type="non-terminal residue" evidence="1">
    <location>
        <position position="497"/>
    </location>
</feature>
<sequence>MPKNQKYLINTSNCRIPDIDPFNEEVIKYVVKQKYLRCTNLELLTYIDKSNGVATLSVNTSLLPLYSSFEIICCYSNISRINYLHKSDNDITLSTCKEFKDNTVISYPFIKVVCSNPFAEVYTNVHATAIPTENQKSGDRGNRFSVLLVGIDSISKLNLRRTMPKTYRYLEDNFINLKGYNKIGDNTFPNLMAILTGQNKAQLEKNCSTKVKLNNCDIIWDTFRTFGYVTAYAEDECNIGTFNYDRPVSFKNVPSFGLFWMNSYSHDDINIPSAMDEKVLEFLGDTRFKSSLNNTIMVFFSDHGFRFGDIRYTHTGWLEERLPFIYFHVPTSFQNSFPKKYRELLVNTQRLTTPYDIYNTLQEVLKLGNRTYKSKRSIGCPNCQSLFKEIDDLRTCKKAAVDQHWCTCTGHIYINPKDDLVILVAEFVVKEINSYVKSFTEGRSCSRYVLKKVITAGMSQSYQNELNETVHYFLVIIETKPDAMFEATVEANLKMGR</sequence>
<dbReference type="AlphaFoldDB" id="A0AAV8WXA1"/>
<evidence type="ECO:0000313" key="1">
    <source>
        <dbReference type="EMBL" id="KAJ8931099.1"/>
    </source>
</evidence>
<proteinExistence type="predicted"/>
<dbReference type="GO" id="GO:0005615">
    <property type="term" value="C:extracellular space"/>
    <property type="evidence" value="ECO:0007669"/>
    <property type="project" value="TreeGrafter"/>
</dbReference>
<keyword evidence="2" id="KW-1185">Reference proteome</keyword>
<dbReference type="PANTHER" id="PTHR10974:SF9">
    <property type="entry name" value="DUF229 DOMAIN CONTAINING PROTEIN-RELATED"/>
    <property type="match status" value="1"/>
</dbReference>
<dbReference type="PANTHER" id="PTHR10974">
    <property type="entry name" value="FI08016P-RELATED"/>
    <property type="match status" value="1"/>
</dbReference>
<protein>
    <submittedName>
        <fullName evidence="1">Uncharacterized protein</fullName>
    </submittedName>
</protein>
<dbReference type="CDD" id="cd16021">
    <property type="entry name" value="ALP_like"/>
    <property type="match status" value="1"/>
</dbReference>